<evidence type="ECO:0000259" key="3">
    <source>
        <dbReference type="Pfam" id="PF13439"/>
    </source>
</evidence>
<evidence type="ECO:0000259" key="2">
    <source>
        <dbReference type="Pfam" id="PF00534"/>
    </source>
</evidence>
<dbReference type="RefSeq" id="WP_142083489.1">
    <property type="nucleotide sequence ID" value="NZ_VFPT01000001.1"/>
</dbReference>
<evidence type="ECO:0008006" key="6">
    <source>
        <dbReference type="Google" id="ProtNLM"/>
    </source>
</evidence>
<protein>
    <recommendedName>
        <fullName evidence="6">Glycosyltransferase involved in cell wall biosynthesis</fullName>
    </recommendedName>
</protein>
<dbReference type="PANTHER" id="PTHR46401">
    <property type="entry name" value="GLYCOSYLTRANSFERASE WBBK-RELATED"/>
    <property type="match status" value="1"/>
</dbReference>
<feature type="domain" description="Glycosyltransferase subfamily 4-like N-terminal" evidence="3">
    <location>
        <begin position="87"/>
        <end position="158"/>
    </location>
</feature>
<dbReference type="InterPro" id="IPR028098">
    <property type="entry name" value="Glyco_trans_4-like_N"/>
</dbReference>
<dbReference type="PANTHER" id="PTHR46401:SF2">
    <property type="entry name" value="GLYCOSYLTRANSFERASE WBBK-RELATED"/>
    <property type="match status" value="1"/>
</dbReference>
<dbReference type="Pfam" id="PF13439">
    <property type="entry name" value="Glyco_transf_4"/>
    <property type="match status" value="1"/>
</dbReference>
<evidence type="ECO:0000313" key="4">
    <source>
        <dbReference type="EMBL" id="TQM94628.1"/>
    </source>
</evidence>
<reference evidence="4 5" key="1">
    <citation type="submission" date="2019-06" db="EMBL/GenBank/DDBJ databases">
        <title>Genomic Encyclopedia of Archaeal and Bacterial Type Strains, Phase II (KMG-II): from individual species to whole genera.</title>
        <authorList>
            <person name="Goeker M."/>
        </authorList>
    </citation>
    <scope>NUCLEOTIDE SEQUENCE [LARGE SCALE GENOMIC DNA]</scope>
    <source>
        <strain evidence="4 5">DSM 18423</strain>
    </source>
</reference>
<dbReference type="Proteomes" id="UP000320582">
    <property type="component" value="Unassembled WGS sequence"/>
</dbReference>
<dbReference type="InterPro" id="IPR001296">
    <property type="entry name" value="Glyco_trans_1"/>
</dbReference>
<accession>A0A543KHS3</accession>
<feature type="domain" description="Glycosyl transferase family 1" evidence="2">
    <location>
        <begin position="169"/>
        <end position="321"/>
    </location>
</feature>
<dbReference type="Gene3D" id="3.40.50.2000">
    <property type="entry name" value="Glycogen Phosphorylase B"/>
    <property type="match status" value="2"/>
</dbReference>
<dbReference type="GO" id="GO:0009103">
    <property type="term" value="P:lipopolysaccharide biosynthetic process"/>
    <property type="evidence" value="ECO:0007669"/>
    <property type="project" value="TreeGrafter"/>
</dbReference>
<name>A0A543KHS3_9RHOB</name>
<evidence type="ECO:0000256" key="1">
    <source>
        <dbReference type="ARBA" id="ARBA00022679"/>
    </source>
</evidence>
<dbReference type="OrthoDB" id="9790710at2"/>
<keyword evidence="1" id="KW-0808">Transferase</keyword>
<proteinExistence type="predicted"/>
<dbReference type="SUPFAM" id="SSF53756">
    <property type="entry name" value="UDP-Glycosyltransferase/glycogen phosphorylase"/>
    <property type="match status" value="1"/>
</dbReference>
<organism evidence="4 5">
    <name type="scientific">Roseinatronobacter monicus</name>
    <dbReference type="NCBI Taxonomy" id="393481"/>
    <lineage>
        <taxon>Bacteria</taxon>
        <taxon>Pseudomonadati</taxon>
        <taxon>Pseudomonadota</taxon>
        <taxon>Alphaproteobacteria</taxon>
        <taxon>Rhodobacterales</taxon>
        <taxon>Paracoccaceae</taxon>
        <taxon>Roseinatronobacter</taxon>
    </lineage>
</organism>
<dbReference type="AlphaFoldDB" id="A0A543KHS3"/>
<keyword evidence="5" id="KW-1185">Reference proteome</keyword>
<evidence type="ECO:0000313" key="5">
    <source>
        <dbReference type="Proteomes" id="UP000320582"/>
    </source>
</evidence>
<dbReference type="CDD" id="cd03801">
    <property type="entry name" value="GT4_PimA-like"/>
    <property type="match status" value="1"/>
</dbReference>
<comment type="caution">
    <text evidence="4">The sequence shown here is derived from an EMBL/GenBank/DDBJ whole genome shotgun (WGS) entry which is preliminary data.</text>
</comment>
<dbReference type="EMBL" id="VFPT01000001">
    <property type="protein sequence ID" value="TQM94628.1"/>
    <property type="molecule type" value="Genomic_DNA"/>
</dbReference>
<gene>
    <name evidence="4" type="ORF">BD293_3312</name>
</gene>
<dbReference type="Pfam" id="PF00534">
    <property type="entry name" value="Glycos_transf_1"/>
    <property type="match status" value="1"/>
</dbReference>
<dbReference type="GO" id="GO:0016757">
    <property type="term" value="F:glycosyltransferase activity"/>
    <property type="evidence" value="ECO:0007669"/>
    <property type="project" value="InterPro"/>
</dbReference>
<sequence length="350" mass="37723">MRPEAAFAIPGDIQTRTGGYIYERRMLESLRDLGQPTRHVELMTSWPHPTAQATRDLVEKLAALPQGMPLILDGLVFGAMDTEMLSSLNLPVIAMLHHPLGLEAGLAPDRAAELIAREAANLRHAAHVVVPSPHTRDILVQQFGVRAADISIALPGFDRPALRAVPKAAPPLILSVGIICERKGHDVLLDALAQIKHLDWQAAIVGMVHDAEVQDRLLHQRARLGLEGRVRFTGEIGPDALDVLFHEASLFALATRYEGYGMVLSEAQLYGLPILSCAVGAVPQTVPPGSGILVPPDDAGAFANALANLLEDEPLRQSYASKSAALGAQLPKWQDAARIMQAALQHVQPK</sequence>